<dbReference type="NCBIfam" id="TIGR00219">
    <property type="entry name" value="mreC"/>
    <property type="match status" value="1"/>
</dbReference>
<sequence>MGDFFKSKRFKILLVVLVLLLAFMLQAAWTGGFSPAISQAAGVVVTPLQKLSSSISGAVSGYFRRYVRADEIAAENEALRAEIDELRRQAVNYEEYKHENEELRKYLDVEFREEHPDFEVELASVVARDPDDRFYSFTIDRGSLSGIEPLDPVVTADGLVGVVREVGVNYSKVVTILDVWIDVGARDVRTRDIGIVTGSVDLAADGKCRLNYLPRESGAAPGDIVVTSGIGDSLYPQGLLIGKITRIDNAPGDISLFAEIEPFADVRRLTDVMVIKSFEGQGGAE</sequence>
<comment type="caution">
    <text evidence="8">The sequence shown here is derived from an EMBL/GenBank/DDBJ whole genome shotgun (WGS) entry which is preliminary data.</text>
</comment>
<name>A0A498CLE8_9FIRM</name>
<accession>A0A498CLE8</accession>
<comment type="similarity">
    <text evidence="1 5">Belongs to the MreC family.</text>
</comment>
<organism evidence="8 9">
    <name type="scientific">Anaerotruncus massiliensis</name>
    <name type="common">ex Liu et al. 2021</name>
    <dbReference type="NCBI Taxonomy" id="2321404"/>
    <lineage>
        <taxon>Bacteria</taxon>
        <taxon>Bacillati</taxon>
        <taxon>Bacillota</taxon>
        <taxon>Clostridia</taxon>
        <taxon>Eubacteriales</taxon>
        <taxon>Oscillospiraceae</taxon>
        <taxon>Anaerotruncus</taxon>
    </lineage>
</organism>
<evidence type="ECO:0000256" key="1">
    <source>
        <dbReference type="ARBA" id="ARBA00009369"/>
    </source>
</evidence>
<evidence type="ECO:0000256" key="5">
    <source>
        <dbReference type="PIRNR" id="PIRNR038471"/>
    </source>
</evidence>
<gene>
    <name evidence="8" type="primary">mreC</name>
    <name evidence="8" type="ORF">D4A47_12560</name>
</gene>
<evidence type="ECO:0000313" key="9">
    <source>
        <dbReference type="Proteomes" id="UP000276301"/>
    </source>
</evidence>
<proteinExistence type="inferred from homology"/>
<dbReference type="GO" id="GO:0005886">
    <property type="term" value="C:plasma membrane"/>
    <property type="evidence" value="ECO:0007669"/>
    <property type="project" value="TreeGrafter"/>
</dbReference>
<evidence type="ECO:0000256" key="6">
    <source>
        <dbReference type="SAM" id="Coils"/>
    </source>
</evidence>
<protein>
    <recommendedName>
        <fullName evidence="2 5">Cell shape-determining protein MreC</fullName>
    </recommendedName>
    <alternativeName>
        <fullName evidence="4 5">Cell shape protein MreC</fullName>
    </alternativeName>
</protein>
<keyword evidence="6" id="KW-0175">Coiled coil</keyword>
<keyword evidence="9" id="KW-1185">Reference proteome</keyword>
<dbReference type="InterPro" id="IPR007221">
    <property type="entry name" value="MreC"/>
</dbReference>
<dbReference type="EMBL" id="RCHT01000037">
    <property type="protein sequence ID" value="RLL08093.1"/>
    <property type="molecule type" value="Genomic_DNA"/>
</dbReference>
<dbReference type="RefSeq" id="WP_101548619.1">
    <property type="nucleotide sequence ID" value="NZ_DBFNFR010000109.1"/>
</dbReference>
<dbReference type="AlphaFoldDB" id="A0A498CLE8"/>
<dbReference type="Gene3D" id="2.40.10.340">
    <property type="entry name" value="Rod shape-determining protein MreC, domain 1"/>
    <property type="match status" value="1"/>
</dbReference>
<dbReference type="Gene3D" id="2.40.10.350">
    <property type="entry name" value="Rod shape-determining protein MreC, domain 2"/>
    <property type="match status" value="1"/>
</dbReference>
<dbReference type="InterPro" id="IPR055342">
    <property type="entry name" value="MreC_beta-barrel_core"/>
</dbReference>
<evidence type="ECO:0000256" key="4">
    <source>
        <dbReference type="ARBA" id="ARBA00032089"/>
    </source>
</evidence>
<evidence type="ECO:0000259" key="7">
    <source>
        <dbReference type="Pfam" id="PF04085"/>
    </source>
</evidence>
<dbReference type="Proteomes" id="UP000276301">
    <property type="component" value="Unassembled WGS sequence"/>
</dbReference>
<reference evidence="8 9" key="1">
    <citation type="submission" date="2018-10" db="EMBL/GenBank/DDBJ databases">
        <title>Anaerotruncus faecis sp. nov., isolated from human feces.</title>
        <authorList>
            <person name="Wang Y.-J."/>
        </authorList>
    </citation>
    <scope>NUCLEOTIDE SEQUENCE [LARGE SCALE GENOMIC DNA]</scope>
    <source>
        <strain evidence="8 9">22A2-44</strain>
    </source>
</reference>
<feature type="coiled-coil region" evidence="6">
    <location>
        <begin position="69"/>
        <end position="106"/>
    </location>
</feature>
<evidence type="ECO:0000313" key="8">
    <source>
        <dbReference type="EMBL" id="RLL08093.1"/>
    </source>
</evidence>
<dbReference type="Pfam" id="PF04085">
    <property type="entry name" value="MreC"/>
    <property type="match status" value="1"/>
</dbReference>
<keyword evidence="3 5" id="KW-0133">Cell shape</keyword>
<evidence type="ECO:0000256" key="2">
    <source>
        <dbReference type="ARBA" id="ARBA00013855"/>
    </source>
</evidence>
<dbReference type="InterPro" id="IPR042175">
    <property type="entry name" value="Cell/Rod_MreC_2"/>
</dbReference>
<comment type="function">
    <text evidence="5">Involved in formation and maintenance of cell shape.</text>
</comment>
<dbReference type="PIRSF" id="PIRSF038471">
    <property type="entry name" value="MreC"/>
    <property type="match status" value="1"/>
</dbReference>
<dbReference type="PANTHER" id="PTHR34138">
    <property type="entry name" value="CELL SHAPE-DETERMINING PROTEIN MREC"/>
    <property type="match status" value="1"/>
</dbReference>
<dbReference type="InterPro" id="IPR042177">
    <property type="entry name" value="Cell/Rod_1"/>
</dbReference>
<dbReference type="PANTHER" id="PTHR34138:SF1">
    <property type="entry name" value="CELL SHAPE-DETERMINING PROTEIN MREC"/>
    <property type="match status" value="1"/>
</dbReference>
<dbReference type="GO" id="GO:0008360">
    <property type="term" value="P:regulation of cell shape"/>
    <property type="evidence" value="ECO:0007669"/>
    <property type="project" value="UniProtKB-KW"/>
</dbReference>
<feature type="domain" description="Rod shape-determining protein MreC beta-barrel core" evidence="7">
    <location>
        <begin position="125"/>
        <end position="276"/>
    </location>
</feature>
<evidence type="ECO:0000256" key="3">
    <source>
        <dbReference type="ARBA" id="ARBA00022960"/>
    </source>
</evidence>